<dbReference type="InterPro" id="IPR007110">
    <property type="entry name" value="Ig-like_dom"/>
</dbReference>
<dbReference type="WBParaSite" id="nRc.2.0.1.t45279-RA">
    <property type="protein sequence ID" value="nRc.2.0.1.t45279-RA"/>
    <property type="gene ID" value="nRc.2.0.1.g45279"/>
</dbReference>
<feature type="domain" description="Ig-like" evidence="1">
    <location>
        <begin position="40"/>
        <end position="86"/>
    </location>
</feature>
<name>A0A915L2B7_ROMCU</name>
<dbReference type="AlphaFoldDB" id="A0A915L2B7"/>
<protein>
    <submittedName>
        <fullName evidence="3">Ig-like domain-containing protein</fullName>
    </submittedName>
</protein>
<dbReference type="Proteomes" id="UP000887565">
    <property type="component" value="Unplaced"/>
</dbReference>
<accession>A0A915L2B7</accession>
<evidence type="ECO:0000313" key="2">
    <source>
        <dbReference type="Proteomes" id="UP000887565"/>
    </source>
</evidence>
<keyword evidence="2" id="KW-1185">Reference proteome</keyword>
<proteinExistence type="predicted"/>
<evidence type="ECO:0000259" key="1">
    <source>
        <dbReference type="PROSITE" id="PS50835"/>
    </source>
</evidence>
<dbReference type="SUPFAM" id="SSF48726">
    <property type="entry name" value="Immunoglobulin"/>
    <property type="match status" value="1"/>
</dbReference>
<organism evidence="2 3">
    <name type="scientific">Romanomermis culicivorax</name>
    <name type="common">Nematode worm</name>
    <dbReference type="NCBI Taxonomy" id="13658"/>
    <lineage>
        <taxon>Eukaryota</taxon>
        <taxon>Metazoa</taxon>
        <taxon>Ecdysozoa</taxon>
        <taxon>Nematoda</taxon>
        <taxon>Enoplea</taxon>
        <taxon>Dorylaimia</taxon>
        <taxon>Mermithida</taxon>
        <taxon>Mermithoidea</taxon>
        <taxon>Mermithidae</taxon>
        <taxon>Romanomermis</taxon>
    </lineage>
</organism>
<reference evidence="3" key="1">
    <citation type="submission" date="2022-11" db="UniProtKB">
        <authorList>
            <consortium name="WormBaseParasite"/>
        </authorList>
    </citation>
    <scope>IDENTIFICATION</scope>
</reference>
<sequence>MGQGWYCNNVDDTGYYSCGVETLDSVFRSSELQITVRAKPQLHTIVHEGTASPSVHESFHLLCNVENLDHPISHYKWYKDGIIIDH</sequence>
<dbReference type="InterPro" id="IPR036179">
    <property type="entry name" value="Ig-like_dom_sf"/>
</dbReference>
<dbReference type="PROSITE" id="PS50835">
    <property type="entry name" value="IG_LIKE"/>
    <property type="match status" value="1"/>
</dbReference>
<evidence type="ECO:0000313" key="3">
    <source>
        <dbReference type="WBParaSite" id="nRc.2.0.1.t45279-RA"/>
    </source>
</evidence>